<dbReference type="InterPro" id="IPR000719">
    <property type="entry name" value="Prot_kinase_dom"/>
</dbReference>
<evidence type="ECO:0000259" key="2">
    <source>
        <dbReference type="PROSITE" id="PS50011"/>
    </source>
</evidence>
<dbReference type="SUPFAM" id="SSF56112">
    <property type="entry name" value="Protein kinase-like (PK-like)"/>
    <property type="match status" value="1"/>
</dbReference>
<comment type="caution">
    <text evidence="3">The sequence shown here is derived from an EMBL/GenBank/DDBJ whole genome shotgun (WGS) entry which is preliminary data.</text>
</comment>
<dbReference type="PROSITE" id="PS50011">
    <property type="entry name" value="PROTEIN_KINASE_DOM"/>
    <property type="match status" value="1"/>
</dbReference>
<dbReference type="PANTHER" id="PTHR44167:SF24">
    <property type="entry name" value="SERINE_THREONINE-PROTEIN KINASE CHK2"/>
    <property type="match status" value="1"/>
</dbReference>
<dbReference type="GO" id="GO:0005524">
    <property type="term" value="F:ATP binding"/>
    <property type="evidence" value="ECO:0007669"/>
    <property type="project" value="InterPro"/>
</dbReference>
<organism evidence="3 4">
    <name type="scientific">Hirsutella rhossiliensis</name>
    <dbReference type="NCBI Taxonomy" id="111463"/>
    <lineage>
        <taxon>Eukaryota</taxon>
        <taxon>Fungi</taxon>
        <taxon>Dikarya</taxon>
        <taxon>Ascomycota</taxon>
        <taxon>Pezizomycotina</taxon>
        <taxon>Sordariomycetes</taxon>
        <taxon>Hypocreomycetidae</taxon>
        <taxon>Hypocreales</taxon>
        <taxon>Ophiocordycipitaceae</taxon>
        <taxon>Hirsutella</taxon>
    </lineage>
</organism>
<dbReference type="AlphaFoldDB" id="A0A9P8N3P6"/>
<reference evidence="3" key="1">
    <citation type="submission" date="2021-09" db="EMBL/GenBank/DDBJ databases">
        <title>A high-quality genome of the endoparasitic fungus Hirsutella rhossiliensis with a comparison of Hirsutella genomes reveals transposable elements contributing to genome size variation.</title>
        <authorList>
            <person name="Lin R."/>
            <person name="Jiao Y."/>
            <person name="Sun X."/>
            <person name="Ling J."/>
            <person name="Xie B."/>
            <person name="Cheng X."/>
        </authorList>
    </citation>
    <scope>NUCLEOTIDE SEQUENCE</scope>
    <source>
        <strain evidence="3">HR02</strain>
    </source>
</reference>
<dbReference type="OrthoDB" id="1668230at2759"/>
<keyword evidence="3" id="KW-0808">Transferase</keyword>
<evidence type="ECO:0000313" key="3">
    <source>
        <dbReference type="EMBL" id="KAH0966265.1"/>
    </source>
</evidence>
<evidence type="ECO:0000256" key="1">
    <source>
        <dbReference type="SAM" id="MobiDB-lite"/>
    </source>
</evidence>
<dbReference type="GeneID" id="68350803"/>
<dbReference type="InterPro" id="IPR008271">
    <property type="entry name" value="Ser/Thr_kinase_AS"/>
</dbReference>
<feature type="compositionally biased region" description="Low complexity" evidence="1">
    <location>
        <begin position="79"/>
        <end position="88"/>
    </location>
</feature>
<dbReference type="RefSeq" id="XP_044723778.1">
    <property type="nucleotide sequence ID" value="XM_044860145.1"/>
</dbReference>
<proteinExistence type="predicted"/>
<protein>
    <submittedName>
        <fullName evidence="3">Kinase</fullName>
    </submittedName>
</protein>
<dbReference type="Pfam" id="PF00069">
    <property type="entry name" value="Pkinase"/>
    <property type="match status" value="1"/>
</dbReference>
<feature type="region of interest" description="Disordered" evidence="1">
    <location>
        <begin position="1"/>
        <end position="31"/>
    </location>
</feature>
<keyword evidence="4" id="KW-1185">Reference proteome</keyword>
<gene>
    <name evidence="3" type="ORF">HRG_01674</name>
</gene>
<feature type="domain" description="Protein kinase" evidence="2">
    <location>
        <begin position="281"/>
        <end position="606"/>
    </location>
</feature>
<name>A0A9P8N3P6_9HYPO</name>
<dbReference type="SMART" id="SM00220">
    <property type="entry name" value="S_TKc"/>
    <property type="match status" value="1"/>
</dbReference>
<dbReference type="GO" id="GO:0005634">
    <property type="term" value="C:nucleus"/>
    <property type="evidence" value="ECO:0007669"/>
    <property type="project" value="TreeGrafter"/>
</dbReference>
<dbReference type="GO" id="GO:0044773">
    <property type="term" value="P:mitotic DNA damage checkpoint signaling"/>
    <property type="evidence" value="ECO:0007669"/>
    <property type="project" value="TreeGrafter"/>
</dbReference>
<dbReference type="InterPro" id="IPR011009">
    <property type="entry name" value="Kinase-like_dom_sf"/>
</dbReference>
<dbReference type="PROSITE" id="PS00108">
    <property type="entry name" value="PROTEIN_KINASE_ST"/>
    <property type="match status" value="1"/>
</dbReference>
<accession>A0A9P8N3P6</accession>
<keyword evidence="3" id="KW-0418">Kinase</keyword>
<dbReference type="PANTHER" id="PTHR44167">
    <property type="entry name" value="OVARIAN-SPECIFIC SERINE/THREONINE-PROTEIN KINASE LOK-RELATED"/>
    <property type="match status" value="1"/>
</dbReference>
<feature type="region of interest" description="Disordered" evidence="1">
    <location>
        <begin position="65"/>
        <end position="94"/>
    </location>
</feature>
<sequence length="606" mass="66169">MSTSPPGPNQKSPPLKEVDKLESSTSPHPGDYLEARLAALEKGESSTNPHPTDYLEARLAALEKGQPPAKAQAPNGVEARAAAASRASGSNQAVRDLVASPGRLEPLGSPAAIQDLPLDALSLDVRAILSAPHVLIRPSQDDEAVVPFQLPNSPGQILCVTQSSKEAWFSLAWQVVHCDFYYDASSDCLVLKNLGAVLIHAVPILSDNKLDHGKRKVLGPRAACVISPGPWRISSPEEEAAEAWADILLFRRRFIAEKSKPPTGEAGLKRKNVTLLAGAPKRVRNDASEGDRSVVLFANPSESKMAVVTDGHPLVDFQPGETVTIRSLVEDSPKAETEDRSLDVVRHSSENYSLSHLRDIAATKDFSSVFRASHPVFGHTAVKIAQMWQSEERLMREVNHPSIIKIFGSDARLASIYMEYLPYPDLAASINRVPGHLFAGSTDDARRVLGDMASALAYLEGKGIIHNDIKPSNILYEQDRGAILIDFGLASTPTDTLCLGGTPWYIAPEFLDERKREPGSDVFALGVTLLYLLGKIPLPDATQRGWIIAKVFGYDSHRQLMKAWLEKVRRVGDQLSQVGIESVVEEMLHADPQQRIPAREIVQKLR</sequence>
<dbReference type="Gene3D" id="1.10.510.10">
    <property type="entry name" value="Transferase(Phosphotransferase) domain 1"/>
    <property type="match status" value="1"/>
</dbReference>
<dbReference type="EMBL" id="JAIZPD010000002">
    <property type="protein sequence ID" value="KAH0966265.1"/>
    <property type="molecule type" value="Genomic_DNA"/>
</dbReference>
<evidence type="ECO:0000313" key="4">
    <source>
        <dbReference type="Proteomes" id="UP000824596"/>
    </source>
</evidence>
<dbReference type="GO" id="GO:0004674">
    <property type="term" value="F:protein serine/threonine kinase activity"/>
    <property type="evidence" value="ECO:0007669"/>
    <property type="project" value="TreeGrafter"/>
</dbReference>
<dbReference type="Proteomes" id="UP000824596">
    <property type="component" value="Unassembled WGS sequence"/>
</dbReference>